<protein>
    <submittedName>
        <fullName evidence="1">Hemolysin</fullName>
    </submittedName>
</protein>
<evidence type="ECO:0000313" key="1">
    <source>
        <dbReference type="EMBL" id="CSD20502.1"/>
    </source>
</evidence>
<sequence>MLSTSPFVLPRKTPFGLGEHLAEWATGLKRLNQFYAQRPASGDTQAFLRFTLDVLGIDYQVVRGKLTHVPAQGATIVVANHPLGCV</sequence>
<organism evidence="1 2">
    <name type="scientific">Vibrio cholerae</name>
    <dbReference type="NCBI Taxonomy" id="666"/>
    <lineage>
        <taxon>Bacteria</taxon>
        <taxon>Pseudomonadati</taxon>
        <taxon>Pseudomonadota</taxon>
        <taxon>Gammaproteobacteria</taxon>
        <taxon>Vibrionales</taxon>
        <taxon>Vibrionaceae</taxon>
        <taxon>Vibrio</taxon>
    </lineage>
</organism>
<dbReference type="EMBL" id="CWQY01000036">
    <property type="protein sequence ID" value="CSD20502.1"/>
    <property type="molecule type" value="Genomic_DNA"/>
</dbReference>
<reference evidence="1 2" key="1">
    <citation type="submission" date="2015-07" db="EMBL/GenBank/DDBJ databases">
        <authorList>
            <consortium name="Pathogen Informatics"/>
        </authorList>
    </citation>
    <scope>NUCLEOTIDE SEQUENCE [LARGE SCALE GENOMIC DNA]</scope>
    <source>
        <strain evidence="1 2">A316</strain>
    </source>
</reference>
<proteinExistence type="predicted"/>
<dbReference type="AlphaFoldDB" id="A0A655T1B6"/>
<accession>A0A655T1B6</accession>
<evidence type="ECO:0000313" key="2">
    <source>
        <dbReference type="Proteomes" id="UP000041770"/>
    </source>
</evidence>
<gene>
    <name evidence="1" type="ORF">ERS013200_03519</name>
</gene>
<dbReference type="Proteomes" id="UP000041770">
    <property type="component" value="Unassembled WGS sequence"/>
</dbReference>
<name>A0A655T1B6_VIBCL</name>